<evidence type="ECO:0000256" key="4">
    <source>
        <dbReference type="ARBA" id="ARBA00023163"/>
    </source>
</evidence>
<evidence type="ECO:0000256" key="3">
    <source>
        <dbReference type="ARBA" id="ARBA00023125"/>
    </source>
</evidence>
<feature type="domain" description="B12-binding" evidence="6">
    <location>
        <begin position="181"/>
        <end position="313"/>
    </location>
</feature>
<keyword evidence="1" id="KW-0678">Repressor</keyword>
<keyword evidence="3" id="KW-0238">DNA-binding</keyword>
<dbReference type="InterPro" id="IPR009061">
    <property type="entry name" value="DNA-bd_dom_put_sf"/>
</dbReference>
<accession>A0A2K3V1D8</accession>
<dbReference type="InterPro" id="IPR003759">
    <property type="entry name" value="Cbl-bd_cap"/>
</dbReference>
<dbReference type="SMART" id="SM00422">
    <property type="entry name" value="HTH_MERR"/>
    <property type="match status" value="1"/>
</dbReference>
<dbReference type="Pfam" id="PF02607">
    <property type="entry name" value="B12-binding_2"/>
    <property type="match status" value="1"/>
</dbReference>
<dbReference type="PROSITE" id="PS51332">
    <property type="entry name" value="B12_BINDING"/>
    <property type="match status" value="1"/>
</dbReference>
<reference evidence="7 8" key="1">
    <citation type="submission" date="2018-01" db="EMBL/GenBank/DDBJ databases">
        <title>Deinococcus koreensis sp. nov., a radiation-resistant bacterium isolated from river water.</title>
        <authorList>
            <person name="Choi A."/>
        </authorList>
    </citation>
    <scope>NUCLEOTIDE SEQUENCE [LARGE SCALE GENOMIC DNA]</scope>
    <source>
        <strain evidence="7 8">SJW1-2</strain>
    </source>
</reference>
<name>A0A2K3V1D8_9DEIO</name>
<protein>
    <submittedName>
        <fullName evidence="7">MerR family transcriptional regulator</fullName>
    </submittedName>
</protein>
<dbReference type="InterPro" id="IPR006158">
    <property type="entry name" value="Cobalamin-bd"/>
</dbReference>
<evidence type="ECO:0000313" key="8">
    <source>
        <dbReference type="Proteomes" id="UP000236379"/>
    </source>
</evidence>
<feature type="domain" description="HTH merR-type" evidence="5">
    <location>
        <begin position="12"/>
        <end position="81"/>
    </location>
</feature>
<dbReference type="CDD" id="cd02065">
    <property type="entry name" value="B12-binding_like"/>
    <property type="match status" value="1"/>
</dbReference>
<keyword evidence="4" id="KW-0804">Transcription</keyword>
<organism evidence="7 8">
    <name type="scientific">Deinococcus koreensis</name>
    <dbReference type="NCBI Taxonomy" id="2054903"/>
    <lineage>
        <taxon>Bacteria</taxon>
        <taxon>Thermotogati</taxon>
        <taxon>Deinococcota</taxon>
        <taxon>Deinococci</taxon>
        <taxon>Deinococcales</taxon>
        <taxon>Deinococcaceae</taxon>
        <taxon>Deinococcus</taxon>
    </lineage>
</organism>
<dbReference type="Gene3D" id="1.10.1660.10">
    <property type="match status" value="1"/>
</dbReference>
<dbReference type="PROSITE" id="PS50937">
    <property type="entry name" value="HTH_MERR_2"/>
    <property type="match status" value="1"/>
</dbReference>
<proteinExistence type="predicted"/>
<evidence type="ECO:0000313" key="7">
    <source>
        <dbReference type="EMBL" id="PNY82593.1"/>
    </source>
</evidence>
<comment type="caution">
    <text evidence="7">The sequence shown here is derived from an EMBL/GenBank/DDBJ whole genome shotgun (WGS) entry which is preliminary data.</text>
</comment>
<keyword evidence="2" id="KW-0805">Transcription regulation</keyword>
<dbReference type="GO" id="GO:0003700">
    <property type="term" value="F:DNA-binding transcription factor activity"/>
    <property type="evidence" value="ECO:0007669"/>
    <property type="project" value="InterPro"/>
</dbReference>
<dbReference type="Gene3D" id="1.10.1240.10">
    <property type="entry name" value="Methionine synthase domain"/>
    <property type="match status" value="1"/>
</dbReference>
<sequence length="313" mass="33826">MAPEHDLKHTPMFTASEVEAQTGVPATTLRQWERRYGFPQPVRNASGYRLYSPQDVTKIGQMQAHLRQGVSARRAAELTRGGQLERPTDWNQGGSLQQLSAELTEALLRPETSEAAALLDEAQLHLSPEDMLLSVISPSLVDIGLRWERGEITIAHEHQASSFLRSRLSALMDAEVQGEAGPLVVVACAPGEQHELGLMMVTLALRRRGVRVAFVGADTPLRDLGIYARQRGAAAVALTLQGDWALAPTRAQRPELDDLGLPVFLGGALLNSRPELADELRGIYAGPDAVGAAETIVNGLQDGQLLVARETGT</sequence>
<evidence type="ECO:0000256" key="2">
    <source>
        <dbReference type="ARBA" id="ARBA00023015"/>
    </source>
</evidence>
<dbReference type="InterPro" id="IPR036594">
    <property type="entry name" value="Meth_synthase_dom"/>
</dbReference>
<dbReference type="Pfam" id="PF13411">
    <property type="entry name" value="MerR_1"/>
    <property type="match status" value="1"/>
</dbReference>
<evidence type="ECO:0000259" key="5">
    <source>
        <dbReference type="PROSITE" id="PS50937"/>
    </source>
</evidence>
<keyword evidence="8" id="KW-1185">Reference proteome</keyword>
<dbReference type="OrthoDB" id="9800334at2"/>
<dbReference type="Proteomes" id="UP000236379">
    <property type="component" value="Unassembled WGS sequence"/>
</dbReference>
<dbReference type="SUPFAM" id="SSF46955">
    <property type="entry name" value="Putative DNA-binding domain"/>
    <property type="match status" value="1"/>
</dbReference>
<dbReference type="GO" id="GO:0046872">
    <property type="term" value="F:metal ion binding"/>
    <property type="evidence" value="ECO:0007669"/>
    <property type="project" value="InterPro"/>
</dbReference>
<gene>
    <name evidence="7" type="ORF">CVO96_15650</name>
</gene>
<dbReference type="PANTHER" id="PTHR30204:SF69">
    <property type="entry name" value="MERR-FAMILY TRANSCRIPTIONAL REGULATOR"/>
    <property type="match status" value="1"/>
</dbReference>
<dbReference type="AlphaFoldDB" id="A0A2K3V1D8"/>
<dbReference type="InterPro" id="IPR000551">
    <property type="entry name" value="MerR-type_HTH_dom"/>
</dbReference>
<dbReference type="InterPro" id="IPR047057">
    <property type="entry name" value="MerR_fam"/>
</dbReference>
<evidence type="ECO:0000259" key="6">
    <source>
        <dbReference type="PROSITE" id="PS51332"/>
    </source>
</evidence>
<evidence type="ECO:0000256" key="1">
    <source>
        <dbReference type="ARBA" id="ARBA00022491"/>
    </source>
</evidence>
<dbReference type="GO" id="GO:0031419">
    <property type="term" value="F:cobalamin binding"/>
    <property type="evidence" value="ECO:0007669"/>
    <property type="project" value="InterPro"/>
</dbReference>
<dbReference type="InterPro" id="IPR036724">
    <property type="entry name" value="Cobalamin-bd_sf"/>
</dbReference>
<dbReference type="EMBL" id="PPPD01000001">
    <property type="protein sequence ID" value="PNY82593.1"/>
    <property type="molecule type" value="Genomic_DNA"/>
</dbReference>
<dbReference type="Pfam" id="PF02310">
    <property type="entry name" value="B12-binding"/>
    <property type="match status" value="1"/>
</dbReference>
<dbReference type="PANTHER" id="PTHR30204">
    <property type="entry name" value="REDOX-CYCLING DRUG-SENSING TRANSCRIPTIONAL ACTIVATOR SOXR"/>
    <property type="match status" value="1"/>
</dbReference>
<dbReference type="Gene3D" id="3.40.50.280">
    <property type="entry name" value="Cobalamin-binding domain"/>
    <property type="match status" value="1"/>
</dbReference>
<dbReference type="GO" id="GO:0003677">
    <property type="term" value="F:DNA binding"/>
    <property type="evidence" value="ECO:0007669"/>
    <property type="project" value="UniProtKB-KW"/>
</dbReference>
<dbReference type="SUPFAM" id="SSF52242">
    <property type="entry name" value="Cobalamin (vitamin B12)-binding domain"/>
    <property type="match status" value="1"/>
</dbReference>